<evidence type="ECO:0008006" key="3">
    <source>
        <dbReference type="Google" id="ProtNLM"/>
    </source>
</evidence>
<comment type="caution">
    <text evidence="1">The sequence shown here is derived from an EMBL/GenBank/DDBJ whole genome shotgun (WGS) entry which is preliminary data.</text>
</comment>
<sequence>MMNLTLRVGIILVSHGHKQWVVKSKGRADQVKQGRDGGQGHISPQERLGSLRLCMVWVRGCLLSPGTEKEVPGMATNNTVGVGVDIMDAVRGHIMIPDLVSVRGCSVTVNDSLIWGRGHLTWFWFRVDLMGMPVFHWCMAHQGGGDGVDFSPQAMKGVTFVDTVPADSDKAFLRNGKAANTRRVCLLVGKEFIHNVMNYVVARIVFAWNSQLCKVSLVACSEQQITSKVEDAHSIYFVVTMVYGKNRATDRRILRTELRNLHGDIGSGSGSGSAAWNFLGDFNAVRRSSERSDPECFDVVVADDFNSCIGDIGVEDLNAKGFFFTWSSRCGDRAMVES</sequence>
<dbReference type="Proteomes" id="UP000585474">
    <property type="component" value="Unassembled WGS sequence"/>
</dbReference>
<gene>
    <name evidence="1" type="ORF">Acr_03g0003970</name>
</gene>
<keyword evidence="2" id="KW-1185">Reference proteome</keyword>
<reference evidence="1 2" key="1">
    <citation type="submission" date="2019-07" db="EMBL/GenBank/DDBJ databases">
        <title>De Novo Assembly of kiwifruit Actinidia rufa.</title>
        <authorList>
            <person name="Sugita-Konishi S."/>
            <person name="Sato K."/>
            <person name="Mori E."/>
            <person name="Abe Y."/>
            <person name="Kisaki G."/>
            <person name="Hamano K."/>
            <person name="Suezawa K."/>
            <person name="Otani M."/>
            <person name="Fukuda T."/>
            <person name="Manabe T."/>
            <person name="Gomi K."/>
            <person name="Tabuchi M."/>
            <person name="Akimitsu K."/>
            <person name="Kataoka I."/>
        </authorList>
    </citation>
    <scope>NUCLEOTIDE SEQUENCE [LARGE SCALE GENOMIC DNA]</scope>
    <source>
        <strain evidence="2">cv. Fuchu</strain>
    </source>
</reference>
<proteinExistence type="predicted"/>
<organism evidence="1 2">
    <name type="scientific">Actinidia rufa</name>
    <dbReference type="NCBI Taxonomy" id="165716"/>
    <lineage>
        <taxon>Eukaryota</taxon>
        <taxon>Viridiplantae</taxon>
        <taxon>Streptophyta</taxon>
        <taxon>Embryophyta</taxon>
        <taxon>Tracheophyta</taxon>
        <taxon>Spermatophyta</taxon>
        <taxon>Magnoliopsida</taxon>
        <taxon>eudicotyledons</taxon>
        <taxon>Gunneridae</taxon>
        <taxon>Pentapetalae</taxon>
        <taxon>asterids</taxon>
        <taxon>Ericales</taxon>
        <taxon>Actinidiaceae</taxon>
        <taxon>Actinidia</taxon>
    </lineage>
</organism>
<evidence type="ECO:0000313" key="2">
    <source>
        <dbReference type="Proteomes" id="UP000585474"/>
    </source>
</evidence>
<dbReference type="EMBL" id="BJWL01000003">
    <property type="protein sequence ID" value="GFY83623.1"/>
    <property type="molecule type" value="Genomic_DNA"/>
</dbReference>
<protein>
    <recommendedName>
        <fullName evidence="3">DNAse I-like superfamily protein</fullName>
    </recommendedName>
</protein>
<evidence type="ECO:0000313" key="1">
    <source>
        <dbReference type="EMBL" id="GFY83623.1"/>
    </source>
</evidence>
<dbReference type="OrthoDB" id="1932741at2759"/>
<accession>A0A7J0EAY3</accession>
<name>A0A7J0EAY3_9ERIC</name>
<dbReference type="AlphaFoldDB" id="A0A7J0EAY3"/>